<sequence>MADDKHVGDGPIGGGRIDEPTGTSFVGHEWDGIEELDTPMPRWWLYTFYACIAFALVMVVLYPAIPMLHGASRGTLGWTSHGELEKEMMVEHGRRAPTMRALAMTPIESLSGNKQLLRTAQEGGRSAFKVYCTQCHGAGAAGSKGYPNLNDDDWLWGGDLATIQQTLEHGVRQPGDDKTRMSQMPAFGRDGILKPEEVQDVVSYVRFVSHQEGANASARRGATIFANNCAVCHGANAKGNRTVGAPNLTDGIWLYGGDRDTLTETVTNARYGIMPAWGSRLDPVTIKMLASYVHSLGGGEASPPKPAPAKPLTVAQK</sequence>
<gene>
    <name evidence="23" type="primary">ccoP</name>
    <name evidence="23" type="ORF">ABC974_19500</name>
</gene>
<dbReference type="EMBL" id="JBDIME010000020">
    <property type="protein sequence ID" value="MEN2791827.1"/>
    <property type="molecule type" value="Genomic_DNA"/>
</dbReference>
<dbReference type="Proteomes" id="UP001419910">
    <property type="component" value="Unassembled WGS sequence"/>
</dbReference>
<accession>A0ABU9Y7R0</accession>
<dbReference type="PIRSF" id="PIRSF000006">
    <property type="entry name" value="Cbb3-Cox_fixP"/>
    <property type="match status" value="1"/>
</dbReference>
<proteinExistence type="inferred from homology"/>
<keyword evidence="4 19" id="KW-0813">Transport</keyword>
<evidence type="ECO:0000256" key="3">
    <source>
        <dbReference type="ARBA" id="ARBA00006113"/>
    </source>
</evidence>
<keyword evidence="5 19" id="KW-1003">Cell membrane</keyword>
<evidence type="ECO:0000256" key="13">
    <source>
        <dbReference type="ARBA" id="ARBA00022982"/>
    </source>
</evidence>
<keyword evidence="18 19" id="KW-0472">Membrane</keyword>
<evidence type="ECO:0000256" key="16">
    <source>
        <dbReference type="ARBA" id="ARBA00023004"/>
    </source>
</evidence>
<evidence type="ECO:0000256" key="1">
    <source>
        <dbReference type="ARBA" id="ARBA00004533"/>
    </source>
</evidence>
<evidence type="ECO:0000256" key="8">
    <source>
        <dbReference type="ARBA" id="ARBA00022660"/>
    </source>
</evidence>
<evidence type="ECO:0000256" key="5">
    <source>
        <dbReference type="ARBA" id="ARBA00022475"/>
    </source>
</evidence>
<evidence type="ECO:0000256" key="11">
    <source>
        <dbReference type="ARBA" id="ARBA00022737"/>
    </source>
</evidence>
<evidence type="ECO:0000256" key="20">
    <source>
        <dbReference type="SAM" id="MobiDB-lite"/>
    </source>
</evidence>
<keyword evidence="9 21" id="KW-0812">Transmembrane</keyword>
<evidence type="ECO:0000259" key="22">
    <source>
        <dbReference type="PROSITE" id="PS51007"/>
    </source>
</evidence>
<comment type="pathway">
    <text evidence="2 19">Energy metabolism; oxidative phosphorylation.</text>
</comment>
<dbReference type="SUPFAM" id="SSF46626">
    <property type="entry name" value="Cytochrome c"/>
    <property type="match status" value="2"/>
</dbReference>
<comment type="similarity">
    <text evidence="3 19">Belongs to the CcoP / FixP family.</text>
</comment>
<protein>
    <recommendedName>
        <fullName evidence="19">Cbb3-type cytochrome c oxidase subunit</fullName>
    </recommendedName>
</protein>
<evidence type="ECO:0000313" key="23">
    <source>
        <dbReference type="EMBL" id="MEN2791827.1"/>
    </source>
</evidence>
<evidence type="ECO:0000256" key="9">
    <source>
        <dbReference type="ARBA" id="ARBA00022692"/>
    </source>
</evidence>
<evidence type="ECO:0000256" key="6">
    <source>
        <dbReference type="ARBA" id="ARBA00022519"/>
    </source>
</evidence>
<dbReference type="Gene3D" id="1.10.760.10">
    <property type="entry name" value="Cytochrome c-like domain"/>
    <property type="match status" value="2"/>
</dbReference>
<keyword evidence="24" id="KW-1185">Reference proteome</keyword>
<organism evidence="23 24">
    <name type="scientific">Sphingomonas oligophenolica</name>
    <dbReference type="NCBI Taxonomy" id="301154"/>
    <lineage>
        <taxon>Bacteria</taxon>
        <taxon>Pseudomonadati</taxon>
        <taxon>Pseudomonadota</taxon>
        <taxon>Alphaproteobacteria</taxon>
        <taxon>Sphingomonadales</taxon>
        <taxon>Sphingomonadaceae</taxon>
        <taxon>Sphingomonas</taxon>
    </lineage>
</organism>
<keyword evidence="6 19" id="KW-0997">Cell inner membrane</keyword>
<feature type="region of interest" description="Disordered" evidence="20">
    <location>
        <begin position="1"/>
        <end position="23"/>
    </location>
</feature>
<evidence type="ECO:0000256" key="14">
    <source>
        <dbReference type="ARBA" id="ARBA00022989"/>
    </source>
</evidence>
<dbReference type="InterPro" id="IPR038414">
    <property type="entry name" value="CcoP_N_sf"/>
</dbReference>
<dbReference type="Pfam" id="PF14715">
    <property type="entry name" value="FixP_N"/>
    <property type="match status" value="1"/>
</dbReference>
<dbReference type="RefSeq" id="WP_343892730.1">
    <property type="nucleotide sequence ID" value="NZ_BAAAEH010000061.1"/>
</dbReference>
<keyword evidence="13 19" id="KW-0249">Electron transport</keyword>
<dbReference type="PANTHER" id="PTHR33751:SF1">
    <property type="entry name" value="CBB3-TYPE CYTOCHROME C OXIDASE SUBUNIT FIXP"/>
    <property type="match status" value="1"/>
</dbReference>
<evidence type="ECO:0000313" key="24">
    <source>
        <dbReference type="Proteomes" id="UP001419910"/>
    </source>
</evidence>
<dbReference type="InterPro" id="IPR009056">
    <property type="entry name" value="Cyt_c-like_dom"/>
</dbReference>
<keyword evidence="11" id="KW-0677">Repeat</keyword>
<evidence type="ECO:0000256" key="12">
    <source>
        <dbReference type="ARBA" id="ARBA00022781"/>
    </source>
</evidence>
<feature type="domain" description="Cytochrome c" evidence="22">
    <location>
        <begin position="216"/>
        <end position="297"/>
    </location>
</feature>
<name>A0ABU9Y7R0_9SPHN</name>
<comment type="cofactor">
    <cofactor evidence="19">
        <name>heme c</name>
        <dbReference type="ChEBI" id="CHEBI:61717"/>
    </cofactor>
    <text evidence="19">Binds 2 heme C groups per subunit.</text>
</comment>
<comment type="caution">
    <text evidence="23">The sequence shown here is derived from an EMBL/GenBank/DDBJ whole genome shotgun (WGS) entry which is preliminary data.</text>
</comment>
<evidence type="ECO:0000256" key="10">
    <source>
        <dbReference type="ARBA" id="ARBA00022723"/>
    </source>
</evidence>
<dbReference type="InterPro" id="IPR032858">
    <property type="entry name" value="CcoP_N"/>
</dbReference>
<dbReference type="PRINTS" id="PR00605">
    <property type="entry name" value="CYTCHROMECIC"/>
</dbReference>
<dbReference type="InterPro" id="IPR008168">
    <property type="entry name" value="Cyt_C_IC"/>
</dbReference>
<keyword evidence="16 19" id="KW-0408">Iron</keyword>
<dbReference type="InterPro" id="IPR004678">
    <property type="entry name" value="Cyt_c_oxidase_cbb3_su3"/>
</dbReference>
<evidence type="ECO:0000256" key="15">
    <source>
        <dbReference type="ARBA" id="ARBA00023002"/>
    </source>
</evidence>
<keyword evidence="12 19" id="KW-0375">Hydrogen ion transport</keyword>
<evidence type="ECO:0000256" key="4">
    <source>
        <dbReference type="ARBA" id="ARBA00022448"/>
    </source>
</evidence>
<comment type="function">
    <text evidence="19">C-type cytochrome. Part of the cbb3-type cytochrome c oxidase complex.</text>
</comment>
<keyword evidence="8 19" id="KW-0679">Respiratory chain</keyword>
<reference evidence="23 24" key="1">
    <citation type="submission" date="2024-05" db="EMBL/GenBank/DDBJ databases">
        <authorList>
            <person name="Liu Q."/>
            <person name="Xin Y.-H."/>
        </authorList>
    </citation>
    <scope>NUCLEOTIDE SEQUENCE [LARGE SCALE GENOMIC DNA]</scope>
    <source>
        <strain evidence="23 24">CGMCC 1.10181</strain>
    </source>
</reference>
<keyword evidence="7 19" id="KW-0349">Heme</keyword>
<keyword evidence="14 21" id="KW-1133">Transmembrane helix</keyword>
<dbReference type="PANTHER" id="PTHR33751">
    <property type="entry name" value="CBB3-TYPE CYTOCHROME C OXIDASE SUBUNIT FIXP"/>
    <property type="match status" value="1"/>
</dbReference>
<comment type="subcellular location">
    <subcellularLocation>
        <location evidence="1 19">Cell inner membrane</location>
    </subcellularLocation>
</comment>
<evidence type="ECO:0000256" key="2">
    <source>
        <dbReference type="ARBA" id="ARBA00004673"/>
    </source>
</evidence>
<dbReference type="Pfam" id="PF13442">
    <property type="entry name" value="Cytochrome_CBB3"/>
    <property type="match status" value="2"/>
</dbReference>
<dbReference type="NCBIfam" id="TIGR00782">
    <property type="entry name" value="ccoP"/>
    <property type="match status" value="1"/>
</dbReference>
<dbReference type="InterPro" id="IPR050597">
    <property type="entry name" value="Cytochrome_c_Oxidase_Subunit"/>
</dbReference>
<keyword evidence="15 19" id="KW-0560">Oxidoreductase</keyword>
<dbReference type="PROSITE" id="PS51007">
    <property type="entry name" value="CYTC"/>
    <property type="match status" value="2"/>
</dbReference>
<comment type="subunit">
    <text evidence="19">Component of the cbb3-type cytochrome c oxidase.</text>
</comment>
<evidence type="ECO:0000256" key="7">
    <source>
        <dbReference type="ARBA" id="ARBA00022617"/>
    </source>
</evidence>
<evidence type="ECO:0000256" key="19">
    <source>
        <dbReference type="PIRNR" id="PIRNR000006"/>
    </source>
</evidence>
<feature type="domain" description="Cytochrome c" evidence="22">
    <location>
        <begin position="119"/>
        <end position="209"/>
    </location>
</feature>
<feature type="region of interest" description="Disordered" evidence="20">
    <location>
        <begin position="297"/>
        <end position="317"/>
    </location>
</feature>
<feature type="transmembrane region" description="Helical" evidence="21">
    <location>
        <begin position="43"/>
        <end position="65"/>
    </location>
</feature>
<dbReference type="InterPro" id="IPR036909">
    <property type="entry name" value="Cyt_c-like_dom_sf"/>
</dbReference>
<evidence type="ECO:0000256" key="21">
    <source>
        <dbReference type="SAM" id="Phobius"/>
    </source>
</evidence>
<evidence type="ECO:0000256" key="17">
    <source>
        <dbReference type="ARBA" id="ARBA00023065"/>
    </source>
</evidence>
<keyword evidence="10 19" id="KW-0479">Metal-binding</keyword>
<keyword evidence="17 19" id="KW-0406">Ion transport</keyword>
<evidence type="ECO:0000256" key="18">
    <source>
        <dbReference type="ARBA" id="ARBA00023136"/>
    </source>
</evidence>
<dbReference type="Gene3D" id="6.10.280.130">
    <property type="match status" value="1"/>
</dbReference>